<sequence>MIPVNSPARSIDHPLIDDPFEQPTSWKGPSMSNQPVHNVLISGAGIAGPALAHQLAASGVQVTVVERSAGIRTAGQLVDLRGNSQEAVRRMGLFDRIMDARLPQNGIAYINGRGRVFARWGIDMFGGHGPVSDLEIFRGDISEILHEAVRDRVDFRFNDKITSVDEHTDHISVSFEHGRTERYDLVVAADGLHSATRRLIWGPEDPYVHQVGGHTAYFTMPAPEPLDGWTLAHVLSERRMTMIRPDHDPALAHAIMTFLDQPGSVVPDRHDPHARREMLIKRFTGADWHVPAMVAALESADDLYFDSVAQVKMPELSRGRVVLLGDAGYCPSPSSGQGTALALVGAYILAGELTTGTDLASALRSYEALMAPQIAAGQQLPPGSTSWSMPKTRYGVKLAELATVIAGHRPVSSMMAKAMAVEDKIDLPSYPAVTEPQRR</sequence>
<dbReference type="KEGG" id="mik:FOE78_06175"/>
<dbReference type="Proteomes" id="UP000319263">
    <property type="component" value="Chromosome"/>
</dbReference>
<keyword evidence="4" id="KW-1185">Reference proteome</keyword>
<evidence type="ECO:0000259" key="2">
    <source>
        <dbReference type="Pfam" id="PF01494"/>
    </source>
</evidence>
<proteinExistence type="predicted"/>
<reference evidence="3 4" key="1">
    <citation type="submission" date="2019-07" db="EMBL/GenBank/DDBJ databases">
        <title>Microlunatus dokdonensis sp. nov. isolated from the rhizospheric soil of the wild plant Elymus tsukushiensis.</title>
        <authorList>
            <person name="Ghim S.-Y."/>
            <person name="Hwang Y.-J."/>
            <person name="Son J.-S."/>
            <person name="Shin J.-H."/>
        </authorList>
    </citation>
    <scope>NUCLEOTIDE SEQUENCE [LARGE SCALE GENOMIC DNA]</scope>
    <source>
        <strain evidence="3 4">KUDC0627</strain>
    </source>
</reference>
<dbReference type="GO" id="GO:0004497">
    <property type="term" value="F:monooxygenase activity"/>
    <property type="evidence" value="ECO:0007669"/>
    <property type="project" value="UniProtKB-KW"/>
</dbReference>
<dbReference type="InterPro" id="IPR051704">
    <property type="entry name" value="FAD_aromatic-hydroxylase"/>
</dbReference>
<dbReference type="Gene3D" id="3.30.9.10">
    <property type="entry name" value="D-Amino Acid Oxidase, subunit A, domain 2"/>
    <property type="match status" value="1"/>
</dbReference>
<dbReference type="Gene3D" id="3.50.50.60">
    <property type="entry name" value="FAD/NAD(P)-binding domain"/>
    <property type="match status" value="1"/>
</dbReference>
<protein>
    <submittedName>
        <fullName evidence="3">FAD-binding monooxygenase</fullName>
    </submittedName>
</protein>
<feature type="domain" description="FAD-binding" evidence="2">
    <location>
        <begin position="38"/>
        <end position="367"/>
    </location>
</feature>
<evidence type="ECO:0000256" key="1">
    <source>
        <dbReference type="SAM" id="MobiDB-lite"/>
    </source>
</evidence>
<dbReference type="InterPro" id="IPR036188">
    <property type="entry name" value="FAD/NAD-bd_sf"/>
</dbReference>
<feature type="region of interest" description="Disordered" evidence="1">
    <location>
        <begin position="1"/>
        <end position="28"/>
    </location>
</feature>
<keyword evidence="3" id="KW-0503">Monooxygenase</keyword>
<dbReference type="Pfam" id="PF01494">
    <property type="entry name" value="FAD_binding_3"/>
    <property type="match status" value="1"/>
</dbReference>
<dbReference type="PANTHER" id="PTHR46865">
    <property type="entry name" value="OXIDOREDUCTASE-RELATED"/>
    <property type="match status" value="1"/>
</dbReference>
<dbReference type="OrthoDB" id="3212532at2"/>
<accession>A0A516PWL7</accession>
<dbReference type="PRINTS" id="PR00420">
    <property type="entry name" value="RNGMNOXGNASE"/>
</dbReference>
<evidence type="ECO:0000313" key="4">
    <source>
        <dbReference type="Proteomes" id="UP000319263"/>
    </source>
</evidence>
<evidence type="ECO:0000313" key="3">
    <source>
        <dbReference type="EMBL" id="QDP95549.1"/>
    </source>
</evidence>
<dbReference type="GO" id="GO:0071949">
    <property type="term" value="F:FAD binding"/>
    <property type="evidence" value="ECO:0007669"/>
    <property type="project" value="InterPro"/>
</dbReference>
<dbReference type="EMBL" id="CP041692">
    <property type="protein sequence ID" value="QDP95549.1"/>
    <property type="molecule type" value="Genomic_DNA"/>
</dbReference>
<dbReference type="InterPro" id="IPR002938">
    <property type="entry name" value="FAD-bd"/>
</dbReference>
<name>A0A516PWL7_9ACTN</name>
<dbReference type="PANTHER" id="PTHR46865:SF2">
    <property type="entry name" value="MONOOXYGENASE"/>
    <property type="match status" value="1"/>
</dbReference>
<dbReference type="AlphaFoldDB" id="A0A516PWL7"/>
<dbReference type="SUPFAM" id="SSF51905">
    <property type="entry name" value="FAD/NAD(P)-binding domain"/>
    <property type="match status" value="1"/>
</dbReference>
<keyword evidence="3" id="KW-0560">Oxidoreductase</keyword>
<gene>
    <name evidence="3" type="ORF">FOE78_06175</name>
</gene>
<organism evidence="3 4">
    <name type="scientific">Microlunatus elymi</name>
    <dbReference type="NCBI Taxonomy" id="2596828"/>
    <lineage>
        <taxon>Bacteria</taxon>
        <taxon>Bacillati</taxon>
        <taxon>Actinomycetota</taxon>
        <taxon>Actinomycetes</taxon>
        <taxon>Propionibacteriales</taxon>
        <taxon>Propionibacteriaceae</taxon>
        <taxon>Microlunatus</taxon>
    </lineage>
</organism>